<evidence type="ECO:0000256" key="1">
    <source>
        <dbReference type="SAM" id="MobiDB-lite"/>
    </source>
</evidence>
<feature type="compositionally biased region" description="Polar residues" evidence="1">
    <location>
        <begin position="37"/>
        <end position="56"/>
    </location>
</feature>
<reference evidence="2 3" key="1">
    <citation type="journal article" date="2015" name="Int. J. Syst. Evol. Microbiol.">
        <title>Revisiting Corynebacterium glyciniphilum (ex Kubota et al., 1972) sp. nov., nom. rev., isolated from putrefied banana.</title>
        <authorList>
            <person name="Al-Dilaimi A."/>
            <person name="Bednarz H."/>
            <person name="Lomker A."/>
            <person name="Niehaus K."/>
            <person name="Kalinowski J."/>
            <person name="Ruckert C."/>
        </authorList>
    </citation>
    <scope>NUCLEOTIDE SEQUENCE [LARGE SCALE GENOMIC DNA]</scope>
    <source>
        <strain evidence="2">AJ 3170</strain>
    </source>
</reference>
<name>X5DNU6_9CORY</name>
<dbReference type="STRING" id="1404245.CGLY_11965"/>
<evidence type="ECO:0000313" key="3">
    <source>
        <dbReference type="Proteomes" id="UP000023703"/>
    </source>
</evidence>
<accession>X5DNU6</accession>
<sequence>MAFKDLFTKKNTANNPASSCCNVEIVPDDRPEKSDARPQTSSTASRDTPEASDNST</sequence>
<dbReference type="HOGENOM" id="CLU_3006523_0_0_11"/>
<protein>
    <submittedName>
        <fullName evidence="2">Uncharacterized protein</fullName>
    </submittedName>
</protein>
<dbReference type="Proteomes" id="UP000023703">
    <property type="component" value="Chromosome"/>
</dbReference>
<feature type="compositionally biased region" description="Basic and acidic residues" evidence="1">
    <location>
        <begin position="27"/>
        <end position="36"/>
    </location>
</feature>
<keyword evidence="3" id="KW-1185">Reference proteome</keyword>
<feature type="region of interest" description="Disordered" evidence="1">
    <location>
        <begin position="1"/>
        <end position="56"/>
    </location>
</feature>
<dbReference type="KEGG" id="cgy:CGLY_11965"/>
<evidence type="ECO:0000313" key="2">
    <source>
        <dbReference type="EMBL" id="AHW64833.1"/>
    </source>
</evidence>
<organism evidence="2 3">
    <name type="scientific">Corynebacterium glyciniphilum AJ 3170</name>
    <dbReference type="NCBI Taxonomy" id="1404245"/>
    <lineage>
        <taxon>Bacteria</taxon>
        <taxon>Bacillati</taxon>
        <taxon>Actinomycetota</taxon>
        <taxon>Actinomycetes</taxon>
        <taxon>Mycobacteriales</taxon>
        <taxon>Corynebacteriaceae</taxon>
        <taxon>Corynebacterium</taxon>
    </lineage>
</organism>
<proteinExistence type="predicted"/>
<dbReference type="EMBL" id="CP006842">
    <property type="protein sequence ID" value="AHW64833.1"/>
    <property type="molecule type" value="Genomic_DNA"/>
</dbReference>
<dbReference type="RefSeq" id="WP_158407393.1">
    <property type="nucleotide sequence ID" value="NZ_CP006842.1"/>
</dbReference>
<dbReference type="AlphaFoldDB" id="X5DNU6"/>
<feature type="compositionally biased region" description="Polar residues" evidence="1">
    <location>
        <begin position="9"/>
        <end position="21"/>
    </location>
</feature>
<gene>
    <name evidence="2" type="ORF">CGLY_11965</name>
</gene>